<dbReference type="InterPro" id="IPR005471">
    <property type="entry name" value="Tscrpt_reg_IclR_N"/>
</dbReference>
<dbReference type="AlphaFoldDB" id="A0A1W6ZZI9"/>
<dbReference type="PANTHER" id="PTHR30136:SF23">
    <property type="entry name" value="DNA-BINDING TRANSCRIPTIONAL ACTIVATOR MHPR"/>
    <property type="match status" value="1"/>
</dbReference>
<dbReference type="PANTHER" id="PTHR30136">
    <property type="entry name" value="HELIX-TURN-HELIX TRANSCRIPTIONAL REGULATOR, ICLR FAMILY"/>
    <property type="match status" value="1"/>
</dbReference>
<protein>
    <recommendedName>
        <fullName evidence="4">IclR-ED domain-containing protein</fullName>
    </recommendedName>
</protein>
<dbReference type="Gene3D" id="3.30.450.40">
    <property type="match status" value="1"/>
</dbReference>
<dbReference type="InterPro" id="IPR036390">
    <property type="entry name" value="WH_DNA-bd_sf"/>
</dbReference>
<keyword evidence="6" id="KW-1185">Reference proteome</keyword>
<proteinExistence type="predicted"/>
<evidence type="ECO:0000256" key="3">
    <source>
        <dbReference type="ARBA" id="ARBA00023163"/>
    </source>
</evidence>
<evidence type="ECO:0000259" key="4">
    <source>
        <dbReference type="PROSITE" id="PS51078"/>
    </source>
</evidence>
<dbReference type="PROSITE" id="PS51078">
    <property type="entry name" value="ICLR_ED"/>
    <property type="match status" value="1"/>
</dbReference>
<accession>A0A1W6ZZI9</accession>
<dbReference type="Pfam" id="PF01614">
    <property type="entry name" value="IclR_C"/>
    <property type="match status" value="1"/>
</dbReference>
<sequence length="227" mass="24818">MKVSALAESTDIDRTSTYRLVSTLESMGYVLRRGEDGAVSLTSKMANIADGFRDDDLIAQAITPYIHELTHIVLWPSDFATFSEGAVTVQVTTHKLSPMSVHRAVVGRHHSLFRSALGRAMLSVMSQKEIDTASVVAQLEAPNSQYIWDKKTIRKLIGDVRKAGYASSVGESEINISAIALPLRVGRVVGAVNIVFFRSAMTPQIAADRYLEPLKACVRRVKKALSA</sequence>
<dbReference type="Gene3D" id="1.10.10.10">
    <property type="entry name" value="Winged helix-like DNA-binding domain superfamily/Winged helix DNA-binding domain"/>
    <property type="match status" value="1"/>
</dbReference>
<dbReference type="STRING" id="1235591.CAK95_01465"/>
<feature type="domain" description="IclR-ED" evidence="4">
    <location>
        <begin position="44"/>
        <end position="227"/>
    </location>
</feature>
<keyword evidence="2" id="KW-0238">DNA-binding</keyword>
<evidence type="ECO:0000256" key="1">
    <source>
        <dbReference type="ARBA" id="ARBA00023015"/>
    </source>
</evidence>
<dbReference type="GO" id="GO:0045892">
    <property type="term" value="P:negative regulation of DNA-templated transcription"/>
    <property type="evidence" value="ECO:0007669"/>
    <property type="project" value="TreeGrafter"/>
</dbReference>
<evidence type="ECO:0000313" key="6">
    <source>
        <dbReference type="Proteomes" id="UP000194137"/>
    </source>
</evidence>
<dbReference type="KEGG" id="psin:CAK95_01465"/>
<dbReference type="GO" id="GO:0003700">
    <property type="term" value="F:DNA-binding transcription factor activity"/>
    <property type="evidence" value="ECO:0007669"/>
    <property type="project" value="TreeGrafter"/>
</dbReference>
<dbReference type="Proteomes" id="UP000194137">
    <property type="component" value="Chromosome"/>
</dbReference>
<gene>
    <name evidence="5" type="ORF">CAK95_01465</name>
</gene>
<keyword evidence="3" id="KW-0804">Transcription</keyword>
<evidence type="ECO:0000313" key="5">
    <source>
        <dbReference type="EMBL" id="ARQ02698.1"/>
    </source>
</evidence>
<keyword evidence="1" id="KW-0805">Transcription regulation</keyword>
<dbReference type="GO" id="GO:0003677">
    <property type="term" value="F:DNA binding"/>
    <property type="evidence" value="ECO:0007669"/>
    <property type="project" value="UniProtKB-KW"/>
</dbReference>
<dbReference type="Pfam" id="PF09339">
    <property type="entry name" value="HTH_IclR"/>
    <property type="match status" value="1"/>
</dbReference>
<dbReference type="SUPFAM" id="SSF55781">
    <property type="entry name" value="GAF domain-like"/>
    <property type="match status" value="1"/>
</dbReference>
<evidence type="ECO:0000256" key="2">
    <source>
        <dbReference type="ARBA" id="ARBA00023125"/>
    </source>
</evidence>
<dbReference type="InterPro" id="IPR014757">
    <property type="entry name" value="Tscrpt_reg_IclR_C"/>
</dbReference>
<organism evidence="5 6">
    <name type="scientific">Pseudorhodoplanes sinuspersici</name>
    <dbReference type="NCBI Taxonomy" id="1235591"/>
    <lineage>
        <taxon>Bacteria</taxon>
        <taxon>Pseudomonadati</taxon>
        <taxon>Pseudomonadota</taxon>
        <taxon>Alphaproteobacteria</taxon>
        <taxon>Hyphomicrobiales</taxon>
        <taxon>Pseudorhodoplanes</taxon>
    </lineage>
</organism>
<dbReference type="EMBL" id="CP021112">
    <property type="protein sequence ID" value="ARQ02698.1"/>
    <property type="molecule type" value="Genomic_DNA"/>
</dbReference>
<dbReference type="SUPFAM" id="SSF46785">
    <property type="entry name" value="Winged helix' DNA-binding domain"/>
    <property type="match status" value="1"/>
</dbReference>
<dbReference type="InterPro" id="IPR036388">
    <property type="entry name" value="WH-like_DNA-bd_sf"/>
</dbReference>
<dbReference type="InterPro" id="IPR029016">
    <property type="entry name" value="GAF-like_dom_sf"/>
</dbReference>
<name>A0A1W6ZZI9_9HYPH</name>
<reference evidence="5 6" key="1">
    <citation type="submission" date="2017-05" db="EMBL/GenBank/DDBJ databases">
        <title>Full genome sequence of Pseudorhodoplanes sinuspersici.</title>
        <authorList>
            <person name="Dastgheib S.M.M."/>
            <person name="Shavandi M."/>
            <person name="Tirandaz H."/>
        </authorList>
    </citation>
    <scope>NUCLEOTIDE SEQUENCE [LARGE SCALE GENOMIC DNA]</scope>
    <source>
        <strain evidence="5 6">RIPI110</strain>
    </source>
</reference>
<dbReference type="InterPro" id="IPR050707">
    <property type="entry name" value="HTH_MetabolicPath_Reg"/>
</dbReference>